<evidence type="ECO:0000313" key="4">
    <source>
        <dbReference type="Proteomes" id="UP000292702"/>
    </source>
</evidence>
<evidence type="ECO:0000256" key="2">
    <source>
        <dbReference type="SAM" id="SignalP"/>
    </source>
</evidence>
<dbReference type="EMBL" id="RWJN01000008">
    <property type="protein sequence ID" value="TCD71213.1"/>
    <property type="molecule type" value="Genomic_DNA"/>
</dbReference>
<organism evidence="3 4">
    <name type="scientific">Steccherinum ochraceum</name>
    <dbReference type="NCBI Taxonomy" id="92696"/>
    <lineage>
        <taxon>Eukaryota</taxon>
        <taxon>Fungi</taxon>
        <taxon>Dikarya</taxon>
        <taxon>Basidiomycota</taxon>
        <taxon>Agaricomycotina</taxon>
        <taxon>Agaricomycetes</taxon>
        <taxon>Polyporales</taxon>
        <taxon>Steccherinaceae</taxon>
        <taxon>Steccherinum</taxon>
    </lineage>
</organism>
<keyword evidence="4" id="KW-1185">Reference proteome</keyword>
<name>A0A4R0RUI7_9APHY</name>
<feature type="chain" id="PRO_5020691217" evidence="2">
    <location>
        <begin position="20"/>
        <end position="136"/>
    </location>
</feature>
<feature type="region of interest" description="Disordered" evidence="1">
    <location>
        <begin position="55"/>
        <end position="136"/>
    </location>
</feature>
<evidence type="ECO:0000313" key="3">
    <source>
        <dbReference type="EMBL" id="TCD71213.1"/>
    </source>
</evidence>
<proteinExistence type="predicted"/>
<feature type="signal peptide" evidence="2">
    <location>
        <begin position="1"/>
        <end position="19"/>
    </location>
</feature>
<feature type="compositionally biased region" description="Low complexity" evidence="1">
    <location>
        <begin position="95"/>
        <end position="112"/>
    </location>
</feature>
<accession>A0A4R0RUI7</accession>
<comment type="caution">
    <text evidence="3">The sequence shown here is derived from an EMBL/GenBank/DDBJ whole genome shotgun (WGS) entry which is preliminary data.</text>
</comment>
<dbReference type="AlphaFoldDB" id="A0A4R0RUI7"/>
<dbReference type="Proteomes" id="UP000292702">
    <property type="component" value="Unassembled WGS sequence"/>
</dbReference>
<protein>
    <submittedName>
        <fullName evidence="3">Uncharacterized protein</fullName>
    </submittedName>
</protein>
<feature type="compositionally biased region" description="Polar residues" evidence="1">
    <location>
        <begin position="64"/>
        <end position="80"/>
    </location>
</feature>
<evidence type="ECO:0000256" key="1">
    <source>
        <dbReference type="SAM" id="MobiDB-lite"/>
    </source>
</evidence>
<keyword evidence="2" id="KW-0732">Signal</keyword>
<reference evidence="3 4" key="1">
    <citation type="submission" date="2018-11" db="EMBL/GenBank/DDBJ databases">
        <title>Genome assembly of Steccherinum ochraceum LE-BIN_3174, the white-rot fungus of the Steccherinaceae family (The Residual Polyporoid clade, Polyporales, Basidiomycota).</title>
        <authorList>
            <person name="Fedorova T.V."/>
            <person name="Glazunova O.A."/>
            <person name="Landesman E.O."/>
            <person name="Moiseenko K.V."/>
            <person name="Psurtseva N.V."/>
            <person name="Savinova O.S."/>
            <person name="Shakhova N.V."/>
            <person name="Tyazhelova T.V."/>
            <person name="Vasina D.V."/>
        </authorList>
    </citation>
    <scope>NUCLEOTIDE SEQUENCE [LARGE SCALE GENOMIC DNA]</scope>
    <source>
        <strain evidence="3 4">LE-BIN_3174</strain>
    </source>
</reference>
<sequence>MRFASILAGVLTIAATSAAAVPHSFAERGYDDNTILARDHHLIVRDVLHALYARTGPARPGPLAQQQERIQASQGGTTPSLRRAGTGTDNLRGDPPAGHASAPPPSGQAAGARTHDPSSFASRMAGQNPGGPSSGN</sequence>
<gene>
    <name evidence="3" type="ORF">EIP91_011691</name>
</gene>